<keyword evidence="7" id="KW-0406">Ion transport</keyword>
<organism evidence="10 11">
    <name type="scientific">Austropuccinia psidii MF-1</name>
    <dbReference type="NCBI Taxonomy" id="1389203"/>
    <lineage>
        <taxon>Eukaryota</taxon>
        <taxon>Fungi</taxon>
        <taxon>Dikarya</taxon>
        <taxon>Basidiomycota</taxon>
        <taxon>Pucciniomycotina</taxon>
        <taxon>Pucciniomycetes</taxon>
        <taxon>Pucciniales</taxon>
        <taxon>Sphaerophragmiaceae</taxon>
        <taxon>Austropuccinia</taxon>
    </lineage>
</organism>
<dbReference type="GO" id="GO:0046961">
    <property type="term" value="F:proton-transporting ATPase activity, rotational mechanism"/>
    <property type="evidence" value="ECO:0007669"/>
    <property type="project" value="InterPro"/>
</dbReference>
<evidence type="ECO:0000256" key="9">
    <source>
        <dbReference type="SAM" id="Phobius"/>
    </source>
</evidence>
<dbReference type="AlphaFoldDB" id="A0A9Q3PIZ6"/>
<comment type="caution">
    <text evidence="10">The sequence shown here is derived from an EMBL/GenBank/DDBJ whole genome shotgun (WGS) entry which is preliminary data.</text>
</comment>
<dbReference type="Pfam" id="PF05493">
    <property type="entry name" value="ATP_synt_H"/>
    <property type="match status" value="1"/>
</dbReference>
<evidence type="ECO:0000256" key="4">
    <source>
        <dbReference type="ARBA" id="ARBA00022692"/>
    </source>
</evidence>
<keyword evidence="8 9" id="KW-0472">Membrane</keyword>
<evidence type="ECO:0000256" key="3">
    <source>
        <dbReference type="ARBA" id="ARBA00022448"/>
    </source>
</evidence>
<evidence type="ECO:0000256" key="5">
    <source>
        <dbReference type="ARBA" id="ARBA00022781"/>
    </source>
</evidence>
<evidence type="ECO:0008006" key="12">
    <source>
        <dbReference type="Google" id="ProtNLM"/>
    </source>
</evidence>
<dbReference type="EMBL" id="AVOT02074282">
    <property type="protein sequence ID" value="MBW0563479.1"/>
    <property type="molecule type" value="Genomic_DNA"/>
</dbReference>
<comment type="subcellular location">
    <subcellularLocation>
        <location evidence="1">Endomembrane system</location>
        <topology evidence="1">Multi-pass membrane protein</topology>
    </subcellularLocation>
</comment>
<evidence type="ECO:0000256" key="8">
    <source>
        <dbReference type="ARBA" id="ARBA00023136"/>
    </source>
</evidence>
<protein>
    <recommendedName>
        <fullName evidence="12">V-type proton ATPase subunit</fullName>
    </recommendedName>
</protein>
<dbReference type="InterPro" id="IPR008389">
    <property type="entry name" value="ATPase_V0-cplx_e1/e2_su"/>
</dbReference>
<evidence type="ECO:0000313" key="11">
    <source>
        <dbReference type="Proteomes" id="UP000765509"/>
    </source>
</evidence>
<evidence type="ECO:0000256" key="1">
    <source>
        <dbReference type="ARBA" id="ARBA00004127"/>
    </source>
</evidence>
<dbReference type="GO" id="GO:0007035">
    <property type="term" value="P:vacuolar acidification"/>
    <property type="evidence" value="ECO:0007669"/>
    <property type="project" value="TreeGrafter"/>
</dbReference>
<reference evidence="10" key="1">
    <citation type="submission" date="2021-03" db="EMBL/GenBank/DDBJ databases">
        <title>Draft genome sequence of rust myrtle Austropuccinia psidii MF-1, a brazilian biotype.</title>
        <authorList>
            <person name="Quecine M.C."/>
            <person name="Pachon D.M.R."/>
            <person name="Bonatelli M.L."/>
            <person name="Correr F.H."/>
            <person name="Franceschini L.M."/>
            <person name="Leite T.F."/>
            <person name="Margarido G.R.A."/>
            <person name="Almeida C.A."/>
            <person name="Ferrarezi J.A."/>
            <person name="Labate C.A."/>
        </authorList>
    </citation>
    <scope>NUCLEOTIDE SEQUENCE</scope>
    <source>
        <strain evidence="10">MF-1</strain>
    </source>
</reference>
<dbReference type="PANTHER" id="PTHR12263:SF0">
    <property type="entry name" value="V-TYPE PROTON ATPASE SUBUNIT"/>
    <property type="match status" value="1"/>
</dbReference>
<dbReference type="OrthoDB" id="1508846at2759"/>
<evidence type="ECO:0000256" key="2">
    <source>
        <dbReference type="ARBA" id="ARBA00008328"/>
    </source>
</evidence>
<feature type="transmembrane region" description="Helical" evidence="9">
    <location>
        <begin position="31"/>
        <end position="54"/>
    </location>
</feature>
<gene>
    <name evidence="10" type="ORF">O181_103194</name>
</gene>
<keyword evidence="6 9" id="KW-1133">Transmembrane helix</keyword>
<keyword evidence="11" id="KW-1185">Reference proteome</keyword>
<accession>A0A9Q3PIZ6</accession>
<dbReference type="GO" id="GO:0000220">
    <property type="term" value="C:vacuolar proton-transporting V-type ATPase, V0 domain"/>
    <property type="evidence" value="ECO:0007669"/>
    <property type="project" value="TreeGrafter"/>
</dbReference>
<sequence length="75" mass="8203">MGGWLIIGILILAIGCGFVGWLSAPKGDNQLVIRTSIITTIVCCYLMWAIVYLAQLHPLIQPKRSDLKSEASFAL</sequence>
<evidence type="ECO:0000313" key="10">
    <source>
        <dbReference type="EMBL" id="MBW0563479.1"/>
    </source>
</evidence>
<dbReference type="GO" id="GO:0012505">
    <property type="term" value="C:endomembrane system"/>
    <property type="evidence" value="ECO:0007669"/>
    <property type="project" value="UniProtKB-SubCell"/>
</dbReference>
<keyword evidence="4 9" id="KW-0812">Transmembrane</keyword>
<name>A0A9Q3PIZ6_9BASI</name>
<keyword evidence="3" id="KW-0813">Transport</keyword>
<evidence type="ECO:0000256" key="7">
    <source>
        <dbReference type="ARBA" id="ARBA00023065"/>
    </source>
</evidence>
<proteinExistence type="inferred from homology"/>
<dbReference type="PANTHER" id="PTHR12263">
    <property type="entry name" value="VACUOLAR ATP SYNTHASE SUBUNIT H"/>
    <property type="match status" value="1"/>
</dbReference>
<feature type="transmembrane region" description="Helical" evidence="9">
    <location>
        <begin position="6"/>
        <end position="24"/>
    </location>
</feature>
<keyword evidence="5" id="KW-0375">Hydrogen ion transport</keyword>
<evidence type="ECO:0000256" key="6">
    <source>
        <dbReference type="ARBA" id="ARBA00022989"/>
    </source>
</evidence>
<comment type="similarity">
    <text evidence="2">Belongs to the V-ATPase e1/e2 subunit family.</text>
</comment>
<dbReference type="Proteomes" id="UP000765509">
    <property type="component" value="Unassembled WGS sequence"/>
</dbReference>